<dbReference type="GO" id="GO:0071944">
    <property type="term" value="C:cell periphery"/>
    <property type="evidence" value="ECO:0007669"/>
    <property type="project" value="TreeGrafter"/>
</dbReference>
<dbReference type="AlphaFoldDB" id="A0A9R0J9U1"/>
<reference evidence="4" key="2">
    <citation type="submission" date="2025-08" db="UniProtKB">
        <authorList>
            <consortium name="RefSeq"/>
        </authorList>
    </citation>
    <scope>IDENTIFICATION</scope>
    <source>
        <tissue evidence="4">Leaf</tissue>
    </source>
</reference>
<dbReference type="PANTHER" id="PTHR33470:SF40">
    <property type="entry name" value="PROTEIN SEED AND ROOT HAIR PROTECTIVE PROTEIN"/>
    <property type="match status" value="1"/>
</dbReference>
<evidence type="ECO:0000313" key="3">
    <source>
        <dbReference type="Proteomes" id="UP000813463"/>
    </source>
</evidence>
<feature type="signal peptide" evidence="2">
    <location>
        <begin position="1"/>
        <end position="22"/>
    </location>
</feature>
<dbReference type="Proteomes" id="UP000813463">
    <property type="component" value="Chromosome 6"/>
</dbReference>
<feature type="chain" id="PRO_5040504094" description="Pollen Ole e 1 allergen and extensin family protein" evidence="2">
    <location>
        <begin position="23"/>
        <end position="142"/>
    </location>
</feature>
<gene>
    <name evidence="4" type="primary">LOC110801592</name>
</gene>
<dbReference type="PANTHER" id="PTHR33470">
    <property type="entry name" value="OS01G0164075 PROTEIN"/>
    <property type="match status" value="1"/>
</dbReference>
<protein>
    <recommendedName>
        <fullName evidence="5">Pollen Ole e 1 allergen and extensin family protein</fullName>
    </recommendedName>
</protein>
<sequence length="142" mass="15571">MAYSQIFLASVLVVAFLGIAFADDQVDGVSVNPDTKVQGTIFCVKNEKWIPLKGARAVVICEQIAFKSTVTDENGYYLVVLPSDRVSDDCKVFQLHGKFRRPRCAFPTNINNGTTGASLVESEHANLYSVAPIVYKPRPSLT</sequence>
<evidence type="ECO:0000256" key="2">
    <source>
        <dbReference type="SAM" id="SignalP"/>
    </source>
</evidence>
<organism evidence="3 4">
    <name type="scientific">Spinacia oleracea</name>
    <name type="common">Spinach</name>
    <dbReference type="NCBI Taxonomy" id="3562"/>
    <lineage>
        <taxon>Eukaryota</taxon>
        <taxon>Viridiplantae</taxon>
        <taxon>Streptophyta</taxon>
        <taxon>Embryophyta</taxon>
        <taxon>Tracheophyta</taxon>
        <taxon>Spermatophyta</taxon>
        <taxon>Magnoliopsida</taxon>
        <taxon>eudicotyledons</taxon>
        <taxon>Gunneridae</taxon>
        <taxon>Pentapetalae</taxon>
        <taxon>Caryophyllales</taxon>
        <taxon>Chenopodiaceae</taxon>
        <taxon>Chenopodioideae</taxon>
        <taxon>Anserineae</taxon>
        <taxon>Spinacia</taxon>
    </lineage>
</organism>
<dbReference type="GeneID" id="110801592"/>
<keyword evidence="1 2" id="KW-0732">Signal</keyword>
<reference evidence="3" key="1">
    <citation type="journal article" date="2021" name="Nat. Commun.">
        <title>Genomic analyses provide insights into spinach domestication and the genetic basis of agronomic traits.</title>
        <authorList>
            <person name="Cai X."/>
            <person name="Sun X."/>
            <person name="Xu C."/>
            <person name="Sun H."/>
            <person name="Wang X."/>
            <person name="Ge C."/>
            <person name="Zhang Z."/>
            <person name="Wang Q."/>
            <person name="Fei Z."/>
            <person name="Jiao C."/>
            <person name="Wang Q."/>
        </authorList>
    </citation>
    <scope>NUCLEOTIDE SEQUENCE [LARGE SCALE GENOMIC DNA]</scope>
    <source>
        <strain evidence="3">cv. Varoflay</strain>
    </source>
</reference>
<evidence type="ECO:0000313" key="4">
    <source>
        <dbReference type="RefSeq" id="XP_021862640.1"/>
    </source>
</evidence>
<dbReference type="KEGG" id="soe:110801592"/>
<dbReference type="Pfam" id="PF01190">
    <property type="entry name" value="Pollen_Ole_e_1"/>
    <property type="match status" value="1"/>
</dbReference>
<accession>A0A9R0J9U1</accession>
<keyword evidence="3" id="KW-1185">Reference proteome</keyword>
<evidence type="ECO:0008006" key="5">
    <source>
        <dbReference type="Google" id="ProtNLM"/>
    </source>
</evidence>
<dbReference type="OrthoDB" id="1847243at2759"/>
<proteinExistence type="predicted"/>
<evidence type="ECO:0000256" key="1">
    <source>
        <dbReference type="ARBA" id="ARBA00022729"/>
    </source>
</evidence>
<name>A0A9R0J9U1_SPIOL</name>
<dbReference type="RefSeq" id="XP_021862640.1">
    <property type="nucleotide sequence ID" value="XM_022006948.2"/>
</dbReference>